<keyword evidence="1" id="KW-0472">Membrane</keyword>
<dbReference type="AlphaFoldDB" id="A0A0J9T0H6"/>
<organism evidence="2 3">
    <name type="scientific">Plasmodium vivax (strain Brazil I)</name>
    <dbReference type="NCBI Taxonomy" id="1033975"/>
    <lineage>
        <taxon>Eukaryota</taxon>
        <taxon>Sar</taxon>
        <taxon>Alveolata</taxon>
        <taxon>Apicomplexa</taxon>
        <taxon>Aconoidasida</taxon>
        <taxon>Haemosporida</taxon>
        <taxon>Plasmodiidae</taxon>
        <taxon>Plasmodium</taxon>
        <taxon>Plasmodium (Plasmodium)</taxon>
    </lineage>
</organism>
<keyword evidence="1" id="KW-1133">Transmembrane helix</keyword>
<evidence type="ECO:0000313" key="3">
    <source>
        <dbReference type="Proteomes" id="UP000053327"/>
    </source>
</evidence>
<name>A0A0J9T0H6_PLAV1</name>
<feature type="transmembrane region" description="Helical" evidence="1">
    <location>
        <begin position="168"/>
        <end position="187"/>
    </location>
</feature>
<gene>
    <name evidence="2" type="ORF">PVBG_06067</name>
</gene>
<evidence type="ECO:0000313" key="2">
    <source>
        <dbReference type="EMBL" id="KMZ88870.1"/>
    </source>
</evidence>
<reference evidence="2 3" key="1">
    <citation type="submission" date="2011-08" db="EMBL/GenBank/DDBJ databases">
        <title>The Genome Sequence of Plasmodium vivax Brazil I.</title>
        <authorList>
            <consortium name="The Broad Institute Genome Sequencing Platform"/>
            <consortium name="The Broad Institute Genome Sequencing Center for Infectious Disease"/>
            <person name="Neafsey D."/>
            <person name="Carlton J."/>
            <person name="Barnwell J."/>
            <person name="Collins W."/>
            <person name="Escalante A."/>
            <person name="Mullikin J."/>
            <person name="Saul A."/>
            <person name="Guigo R."/>
            <person name="Camara F."/>
            <person name="Young S.K."/>
            <person name="Zeng Q."/>
            <person name="Gargeya S."/>
            <person name="Fitzgerald M."/>
            <person name="Haas B."/>
            <person name="Abouelleil A."/>
            <person name="Alvarado L."/>
            <person name="Arachchi H.M."/>
            <person name="Berlin A."/>
            <person name="Brown A."/>
            <person name="Chapman S.B."/>
            <person name="Chen Z."/>
            <person name="Dunbar C."/>
            <person name="Freedman E."/>
            <person name="Gearin G."/>
            <person name="Gellesch M."/>
            <person name="Goldberg J."/>
            <person name="Griggs A."/>
            <person name="Gujja S."/>
            <person name="Heiman D."/>
            <person name="Howarth C."/>
            <person name="Larson L."/>
            <person name="Lui A."/>
            <person name="MacDonald P.J.P."/>
            <person name="Montmayeur A."/>
            <person name="Murphy C."/>
            <person name="Neiman D."/>
            <person name="Pearson M."/>
            <person name="Priest M."/>
            <person name="Roberts A."/>
            <person name="Saif S."/>
            <person name="Shea T."/>
            <person name="Shenoy N."/>
            <person name="Sisk P."/>
            <person name="Stolte C."/>
            <person name="Sykes S."/>
            <person name="Wortman J."/>
            <person name="Nusbaum C."/>
            <person name="Birren B."/>
        </authorList>
    </citation>
    <scope>NUCLEOTIDE SEQUENCE [LARGE SCALE GENOMIC DNA]</scope>
    <source>
        <strain evidence="2 3">Brazil I</strain>
    </source>
</reference>
<proteinExistence type="predicted"/>
<keyword evidence="1" id="KW-0812">Transmembrane</keyword>
<evidence type="ECO:0000256" key="1">
    <source>
        <dbReference type="SAM" id="Phobius"/>
    </source>
</evidence>
<accession>A0A0J9T0H6</accession>
<dbReference type="Proteomes" id="UP000053327">
    <property type="component" value="Unassembled WGS sequence"/>
</dbReference>
<dbReference type="EMBL" id="KQ234746">
    <property type="protein sequence ID" value="KMZ88870.1"/>
    <property type="molecule type" value="Genomic_DNA"/>
</dbReference>
<sequence length="194" mass="23139">MAYLDNLDKLDNDDSSDNKVIQGCIYLYYWIYENELHKSTYNNYDFDIYKKLLKEYDTYNDNSNIKTICSKYINDESNGKLKNLYYLYYKFYKLKKENEGTTIDCKSAQNCAKLYMECIDSCDNDINGLSCAKLEKFRTEYNKYMKQYVSCEEKYTYLPSAIKFDRKAFLISVLVILTIIFTLFGLYKVNINFI</sequence>
<protein>
    <submittedName>
        <fullName evidence="2">Uncharacterized protein</fullName>
    </submittedName>
</protein>